<evidence type="ECO:0000313" key="2">
    <source>
        <dbReference type="Proteomes" id="UP000233491"/>
    </source>
</evidence>
<protein>
    <submittedName>
        <fullName evidence="1">DUF1289 domain-containing protein</fullName>
    </submittedName>
</protein>
<dbReference type="AlphaFoldDB" id="A0A1I4QKU7"/>
<reference evidence="1 2" key="1">
    <citation type="submission" date="2017-12" db="EMBL/GenBank/DDBJ databases">
        <title>Anaerobic carbon monoxide metabolism by Pleomorphomonas carboxyditropha sp. nov., a new mesophilic hydrogenogenic carboxidotroph.</title>
        <authorList>
            <person name="Esquivel-Elizondo S."/>
            <person name="Krajmalnik-Brown R."/>
        </authorList>
    </citation>
    <scope>NUCLEOTIDE SEQUENCE [LARGE SCALE GENOMIC DNA]</scope>
    <source>
        <strain evidence="1 2">R5-392</strain>
    </source>
</reference>
<sequence length="65" mass="7234">MVETPCIKVCRILEGGSLCRGCGRTLDEIARWTSMSPEERRAIMGGLAERLRHADIRDSKSQSEA</sequence>
<proteinExistence type="predicted"/>
<gene>
    <name evidence="1" type="ORF">CXZ10_04410</name>
</gene>
<name>A0A1I4QKU7_9HYPH</name>
<organism evidence="1 2">
    <name type="scientific">Pleomorphomonas diazotrophica</name>
    <dbReference type="NCBI Taxonomy" id="1166257"/>
    <lineage>
        <taxon>Bacteria</taxon>
        <taxon>Pseudomonadati</taxon>
        <taxon>Pseudomonadota</taxon>
        <taxon>Alphaproteobacteria</taxon>
        <taxon>Hyphomicrobiales</taxon>
        <taxon>Pleomorphomonadaceae</taxon>
        <taxon>Pleomorphomonas</taxon>
    </lineage>
</organism>
<dbReference type="InterPro" id="IPR010710">
    <property type="entry name" value="DUF1289"/>
</dbReference>
<dbReference type="PANTHER" id="PTHR35175">
    <property type="entry name" value="DUF1289 DOMAIN-CONTAINING PROTEIN"/>
    <property type="match status" value="1"/>
</dbReference>
<dbReference type="EMBL" id="PJNW01000002">
    <property type="protein sequence ID" value="PKR90611.1"/>
    <property type="molecule type" value="Genomic_DNA"/>
</dbReference>
<dbReference type="Proteomes" id="UP000233491">
    <property type="component" value="Unassembled WGS sequence"/>
</dbReference>
<comment type="caution">
    <text evidence="1">The sequence shown here is derived from an EMBL/GenBank/DDBJ whole genome shotgun (WGS) entry which is preliminary data.</text>
</comment>
<evidence type="ECO:0000313" key="1">
    <source>
        <dbReference type="EMBL" id="PKR90611.1"/>
    </source>
</evidence>
<dbReference type="Pfam" id="PF06945">
    <property type="entry name" value="DUF1289"/>
    <property type="match status" value="1"/>
</dbReference>
<keyword evidence="2" id="KW-1185">Reference proteome</keyword>
<accession>A0A1I4QKU7</accession>
<dbReference type="PANTHER" id="PTHR35175:SF2">
    <property type="entry name" value="DUF1289 DOMAIN-CONTAINING PROTEIN"/>
    <property type="match status" value="1"/>
</dbReference>
<dbReference type="OrthoDB" id="9811423at2"/>
<dbReference type="RefSeq" id="WP_101287798.1">
    <property type="nucleotide sequence ID" value="NZ_FOUQ01000001.1"/>
</dbReference>